<protein>
    <recommendedName>
        <fullName evidence="3">HAT C-terminal dimerisation domain-containing protein</fullName>
    </recommendedName>
</protein>
<evidence type="ECO:0000313" key="1">
    <source>
        <dbReference type="EMBL" id="KAG6963014.1"/>
    </source>
</evidence>
<reference evidence="1" key="1">
    <citation type="submission" date="2021-01" db="EMBL/GenBank/DDBJ databases">
        <title>Phytophthora aleatoria, a newly-described species from Pinus radiata is distinct from Phytophthora cactorum isolates based on comparative genomics.</title>
        <authorList>
            <person name="Mcdougal R."/>
            <person name="Panda P."/>
            <person name="Williams N."/>
            <person name="Studholme D.J."/>
        </authorList>
    </citation>
    <scope>NUCLEOTIDE SEQUENCE</scope>
    <source>
        <strain evidence="1">NZFS 3830</strain>
    </source>
</reference>
<name>A0A8T1UK16_9STRA</name>
<feature type="non-terminal residue" evidence="1">
    <location>
        <position position="1"/>
    </location>
</feature>
<comment type="caution">
    <text evidence="1">The sequence shown here is derived from an EMBL/GenBank/DDBJ whole genome shotgun (WGS) entry which is preliminary data.</text>
</comment>
<gene>
    <name evidence="1" type="ORF">JG687_00006821</name>
</gene>
<organism evidence="1 2">
    <name type="scientific">Phytophthora cactorum</name>
    <dbReference type="NCBI Taxonomy" id="29920"/>
    <lineage>
        <taxon>Eukaryota</taxon>
        <taxon>Sar</taxon>
        <taxon>Stramenopiles</taxon>
        <taxon>Oomycota</taxon>
        <taxon>Peronosporomycetes</taxon>
        <taxon>Peronosporales</taxon>
        <taxon>Peronosporaceae</taxon>
        <taxon>Phytophthora</taxon>
    </lineage>
</organism>
<dbReference type="Proteomes" id="UP000688947">
    <property type="component" value="Unassembled WGS sequence"/>
</dbReference>
<dbReference type="AlphaFoldDB" id="A0A8T1UK16"/>
<evidence type="ECO:0000313" key="2">
    <source>
        <dbReference type="Proteomes" id="UP000688947"/>
    </source>
</evidence>
<sequence>RLRSIPIALIIIAQQHSATSNFVERCFSIARTTYGQERHRLQPVTLEMVLFLRHNGE</sequence>
<proteinExistence type="predicted"/>
<evidence type="ECO:0008006" key="3">
    <source>
        <dbReference type="Google" id="ProtNLM"/>
    </source>
</evidence>
<dbReference type="EMBL" id="JAENGZ010000286">
    <property type="protein sequence ID" value="KAG6963014.1"/>
    <property type="molecule type" value="Genomic_DNA"/>
</dbReference>
<accession>A0A8T1UK16</accession>